<evidence type="ECO:0000313" key="1">
    <source>
        <dbReference type="EMBL" id="EFX64868.1"/>
    </source>
</evidence>
<name>E9HTR2_DAPPU</name>
<sequence length="112" mass="12888">MTKRSFGENNQQSKLGKVMEQLQKLYDQVQMLPQLACDICTDIDSYYNNASAYLRKESLLSHPSMVREMNPGRVLIVQHQSRCNKLAILLSVDSRSKEKLYKILLLVIVKSL</sequence>
<dbReference type="InParanoid" id="E9HTR2"/>
<dbReference type="AlphaFoldDB" id="E9HTR2"/>
<dbReference type="KEGG" id="dpx:DAPPUDRAFT_117769"/>
<dbReference type="EMBL" id="GL732783">
    <property type="protein sequence ID" value="EFX64868.1"/>
    <property type="molecule type" value="Genomic_DNA"/>
</dbReference>
<keyword evidence="2" id="KW-1185">Reference proteome</keyword>
<dbReference type="Proteomes" id="UP000000305">
    <property type="component" value="Unassembled WGS sequence"/>
</dbReference>
<gene>
    <name evidence="1" type="ORF">DAPPUDRAFT_117769</name>
</gene>
<dbReference type="STRING" id="6669.E9HTR2"/>
<reference evidence="1 2" key="1">
    <citation type="journal article" date="2011" name="Science">
        <title>The ecoresponsive genome of Daphnia pulex.</title>
        <authorList>
            <person name="Colbourne J.K."/>
            <person name="Pfrender M.E."/>
            <person name="Gilbert D."/>
            <person name="Thomas W.K."/>
            <person name="Tucker A."/>
            <person name="Oakley T.H."/>
            <person name="Tokishita S."/>
            <person name="Aerts A."/>
            <person name="Arnold G.J."/>
            <person name="Basu M.K."/>
            <person name="Bauer D.J."/>
            <person name="Caceres C.E."/>
            <person name="Carmel L."/>
            <person name="Casola C."/>
            <person name="Choi J.H."/>
            <person name="Detter J.C."/>
            <person name="Dong Q."/>
            <person name="Dusheyko S."/>
            <person name="Eads B.D."/>
            <person name="Frohlich T."/>
            <person name="Geiler-Samerotte K.A."/>
            <person name="Gerlach D."/>
            <person name="Hatcher P."/>
            <person name="Jogdeo S."/>
            <person name="Krijgsveld J."/>
            <person name="Kriventseva E.V."/>
            <person name="Kultz D."/>
            <person name="Laforsch C."/>
            <person name="Lindquist E."/>
            <person name="Lopez J."/>
            <person name="Manak J.R."/>
            <person name="Muller J."/>
            <person name="Pangilinan J."/>
            <person name="Patwardhan R.P."/>
            <person name="Pitluck S."/>
            <person name="Pritham E.J."/>
            <person name="Rechtsteiner A."/>
            <person name="Rho M."/>
            <person name="Rogozin I.B."/>
            <person name="Sakarya O."/>
            <person name="Salamov A."/>
            <person name="Schaack S."/>
            <person name="Shapiro H."/>
            <person name="Shiga Y."/>
            <person name="Skalitzky C."/>
            <person name="Smith Z."/>
            <person name="Souvorov A."/>
            <person name="Sung W."/>
            <person name="Tang Z."/>
            <person name="Tsuchiya D."/>
            <person name="Tu H."/>
            <person name="Vos H."/>
            <person name="Wang M."/>
            <person name="Wolf Y.I."/>
            <person name="Yamagata H."/>
            <person name="Yamada T."/>
            <person name="Ye Y."/>
            <person name="Shaw J.R."/>
            <person name="Andrews J."/>
            <person name="Crease T.J."/>
            <person name="Tang H."/>
            <person name="Lucas S.M."/>
            <person name="Robertson H.M."/>
            <person name="Bork P."/>
            <person name="Koonin E.V."/>
            <person name="Zdobnov E.M."/>
            <person name="Grigoriev I.V."/>
            <person name="Lynch M."/>
            <person name="Boore J.L."/>
        </authorList>
    </citation>
    <scope>NUCLEOTIDE SEQUENCE [LARGE SCALE GENOMIC DNA]</scope>
</reference>
<organism evidence="1 2">
    <name type="scientific">Daphnia pulex</name>
    <name type="common">Water flea</name>
    <dbReference type="NCBI Taxonomy" id="6669"/>
    <lineage>
        <taxon>Eukaryota</taxon>
        <taxon>Metazoa</taxon>
        <taxon>Ecdysozoa</taxon>
        <taxon>Arthropoda</taxon>
        <taxon>Crustacea</taxon>
        <taxon>Branchiopoda</taxon>
        <taxon>Diplostraca</taxon>
        <taxon>Cladocera</taxon>
        <taxon>Anomopoda</taxon>
        <taxon>Daphniidae</taxon>
        <taxon>Daphnia</taxon>
    </lineage>
</organism>
<proteinExistence type="predicted"/>
<accession>E9HTR2</accession>
<protein>
    <submittedName>
        <fullName evidence="1">Uncharacterized protein</fullName>
    </submittedName>
</protein>
<evidence type="ECO:0000313" key="2">
    <source>
        <dbReference type="Proteomes" id="UP000000305"/>
    </source>
</evidence>
<dbReference type="HOGENOM" id="CLU_2148341_0_0_1"/>